<dbReference type="STRING" id="1736691.SAMN06295964_1436"/>
<dbReference type="Gene3D" id="2.160.20.20">
    <property type="match status" value="1"/>
</dbReference>
<evidence type="ECO:0000256" key="1">
    <source>
        <dbReference type="ARBA" id="ARBA00022512"/>
    </source>
</evidence>
<evidence type="ECO:0000256" key="5">
    <source>
        <dbReference type="SAM" id="MobiDB-lite"/>
    </source>
</evidence>
<keyword evidence="3 7" id="KW-0732">Signal</keyword>
<evidence type="ECO:0000256" key="7">
    <source>
        <dbReference type="SAM" id="SignalP"/>
    </source>
</evidence>
<keyword evidence="6" id="KW-0812">Transmembrane</keyword>
<dbReference type="PROSITE" id="PS50847">
    <property type="entry name" value="GRAM_POS_ANCHORING"/>
    <property type="match status" value="1"/>
</dbReference>
<sequence>MPTRQRLFVPFVLALVIGASAPAVADDTAAQSDPVIETATVPTEPVAEPSAKPSPEPSEVPTPEAEPTPEPTQPTQPTQPTATPPTDDEATPQARRLAVAAAPSTVLTAAEFTAALSACATDDVVTLGADVTVSARSAIGCDLTIDLAGHTLVAPGIDIAWDRHLTVDDSGTGGRLVAATTTGQRAGIRTTRARLTIEGGHVQASGGIYAAAIGGGESDPSDPSSLGPNGVVTINGGTVTATGGYFAAGIGGAGWGSGGTVVVNGGTVNATGGEMGAGIGGGYGRYMTSIAINGGTVSATTTGNAPALGNGGDVTGTSGTITIGAGADVTLRAATGTPVIRGASPRATVDGTVHVQSGVLGGLVTIGSTGSISGPAAAPRDGVAVAADARVVNDGVLIASSVDPAASITGHHYRLTLDSAGGPAFDPLTVLAPALADGLASLPVPSRAGLSFLGWERGGAAFDASTDLGAGSTDGRPVEVGLRARWGIRTTADLSTALSTCPDSTVAMAADLTVSSPVTVSCDVTLDLAGHDLTVSGITVADGRTFTIDDSAGDGMLTSTSATSAGIRTTGAALVIDGGTVRATGGPSAAGIGGGPNDSSGTVTINDGTVEATGSSTGSAGIGGGFGGSGGTITINGGVVDARSPHDGAAIGGGTRASAGTITITGGDITARAVGYAGTGMGGGWQSTGGTVHITGGVVHSTGAARGTGIGSGLQSTAPTVVVVSGGTVVATGGQSAPGIGTGSLSSARADIEIGADAHVTVVGGSAAETVLGNADATAGTHGSIRIDGLVRAPSGTFLTSRNDLTIGATGRLVGTAAEPTTGASITGTGTVANGGVIALTGVAGTVGVTGHHYEVAAPTGTVKVYGPTVQAGHRTMPSDPTRGVDAFTGWTLDGDPFTAATTLPGTSSDGDPVRVDLTAAWVDGAAAFDTSAVTLTAGNSAVLDLTLTDGDGALVQVAASDWNITLPAGVSLVHSTGTRWTVTGTTIGTGAVTASTVVGGRTYTAEFDVTVNAAAVASVVVSHTGTAAQGETITLTVTGADAFRNDLGDVTGDVTFTSSNASDVIDGNEISFTRAGPRTVTATHANGTTALQLVTVAVVHDVVTEMTLDSTGTAAQGETLTLSAEGTDRFDNDLGDVTSDVTFTSSNASDVIDGDEISFTQAGERTITATHANGTTATLVVDVAVVLDEVARMVLGFSGAAREGDTVAMTVTGTDRFGNDLGDVTSDVTFTSSVATDVIDGHRITFPHASPHTITATHANGSVSTLLIEVEALPVVDEPQVDTDGPAGDDASENDGEQTAAKPSPKEADLADTGGTIAAWWLACALALLLAGGGLVWRVRRR</sequence>
<feature type="chain" id="PRO_5012594645" description="Gram-positive cocci surface proteins LPxTG domain-containing protein" evidence="7">
    <location>
        <begin position="26"/>
        <end position="1343"/>
    </location>
</feature>
<dbReference type="EMBL" id="LT796768">
    <property type="protein sequence ID" value="SKB06761.1"/>
    <property type="molecule type" value="Genomic_DNA"/>
</dbReference>
<evidence type="ECO:0000256" key="6">
    <source>
        <dbReference type="SAM" id="Phobius"/>
    </source>
</evidence>
<feature type="domain" description="Gram-positive cocci surface proteins LPxTG" evidence="8">
    <location>
        <begin position="1311"/>
        <end position="1343"/>
    </location>
</feature>
<keyword evidence="6" id="KW-1133">Transmembrane helix</keyword>
<evidence type="ECO:0000259" key="8">
    <source>
        <dbReference type="PROSITE" id="PS50847"/>
    </source>
</evidence>
<feature type="transmembrane region" description="Helical" evidence="6">
    <location>
        <begin position="1319"/>
        <end position="1338"/>
    </location>
</feature>
<evidence type="ECO:0000256" key="4">
    <source>
        <dbReference type="ARBA" id="ARBA00023088"/>
    </source>
</evidence>
<feature type="region of interest" description="Disordered" evidence="5">
    <location>
        <begin position="29"/>
        <end position="92"/>
    </location>
</feature>
<feature type="region of interest" description="Disordered" evidence="5">
    <location>
        <begin position="587"/>
        <end position="623"/>
    </location>
</feature>
<dbReference type="Proteomes" id="UP000191040">
    <property type="component" value="Chromosome I"/>
</dbReference>
<dbReference type="InterPro" id="IPR019931">
    <property type="entry name" value="LPXTG_anchor"/>
</dbReference>
<protein>
    <recommendedName>
        <fullName evidence="8">Gram-positive cocci surface proteins LPxTG domain-containing protein</fullName>
    </recommendedName>
</protein>
<keyword evidence="1" id="KW-0134">Cell wall</keyword>
<dbReference type="OrthoDB" id="5007716at2"/>
<organism evidence="9 10">
    <name type="scientific">Aeromicrobium choanae</name>
    <dbReference type="NCBI Taxonomy" id="1736691"/>
    <lineage>
        <taxon>Bacteria</taxon>
        <taxon>Bacillati</taxon>
        <taxon>Actinomycetota</taxon>
        <taxon>Actinomycetes</taxon>
        <taxon>Propionibacteriales</taxon>
        <taxon>Nocardioidaceae</taxon>
        <taxon>Aeromicrobium</taxon>
    </lineage>
</organism>
<feature type="compositionally biased region" description="Polar residues" evidence="5">
    <location>
        <begin position="597"/>
        <end position="607"/>
    </location>
</feature>
<keyword evidence="2" id="KW-0964">Secreted</keyword>
<dbReference type="InterPro" id="IPR003343">
    <property type="entry name" value="Big_2"/>
</dbReference>
<keyword evidence="6" id="KW-0472">Membrane</keyword>
<gene>
    <name evidence="9" type="ORF">SAMN06295964_1436</name>
</gene>
<dbReference type="RefSeq" id="WP_078699521.1">
    <property type="nucleotide sequence ID" value="NZ_LT796768.1"/>
</dbReference>
<name>A0A1T4YZM3_9ACTN</name>
<feature type="signal peptide" evidence="7">
    <location>
        <begin position="1"/>
        <end position="25"/>
    </location>
</feature>
<dbReference type="InterPro" id="IPR012332">
    <property type="entry name" value="Autotransporter_pectin_lyase_C"/>
</dbReference>
<accession>A0A1T4YZM3</accession>
<feature type="compositionally biased region" description="Low complexity" evidence="5">
    <location>
        <begin position="75"/>
        <end position="85"/>
    </location>
</feature>
<keyword evidence="10" id="KW-1185">Reference proteome</keyword>
<feature type="compositionally biased region" description="Pro residues" evidence="5">
    <location>
        <begin position="52"/>
        <end position="74"/>
    </location>
</feature>
<feature type="region of interest" description="Disordered" evidence="5">
    <location>
        <begin position="1280"/>
        <end position="1310"/>
    </location>
</feature>
<reference evidence="10" key="1">
    <citation type="submission" date="2017-02" db="EMBL/GenBank/DDBJ databases">
        <authorList>
            <person name="Varghese N."/>
            <person name="Submissions S."/>
        </authorList>
    </citation>
    <scope>NUCLEOTIDE SEQUENCE [LARGE SCALE GENOMIC DNA]</scope>
    <source>
        <strain evidence="10">9H-4</strain>
    </source>
</reference>
<keyword evidence="4" id="KW-0572">Peptidoglycan-anchor</keyword>
<proteinExistence type="predicted"/>
<evidence type="ECO:0000313" key="10">
    <source>
        <dbReference type="Proteomes" id="UP000191040"/>
    </source>
</evidence>
<evidence type="ECO:0000256" key="3">
    <source>
        <dbReference type="ARBA" id="ARBA00022729"/>
    </source>
</evidence>
<dbReference type="Pfam" id="PF18889">
    <property type="entry name" value="Beta_helix_3"/>
    <property type="match status" value="7"/>
</dbReference>
<evidence type="ECO:0000313" key="9">
    <source>
        <dbReference type="EMBL" id="SKB06761.1"/>
    </source>
</evidence>
<evidence type="ECO:0000256" key="2">
    <source>
        <dbReference type="ARBA" id="ARBA00022525"/>
    </source>
</evidence>
<dbReference type="SMART" id="SM00635">
    <property type="entry name" value="BID_2"/>
    <property type="match status" value="2"/>
</dbReference>